<evidence type="ECO:0000313" key="2">
    <source>
        <dbReference type="Proteomes" id="UP001359308"/>
    </source>
</evidence>
<dbReference type="Proteomes" id="UP001359308">
    <property type="component" value="Chromosome"/>
</dbReference>
<keyword evidence="2" id="KW-1185">Reference proteome</keyword>
<dbReference type="EMBL" id="CP104311">
    <property type="protein sequence ID" value="WWF02101.1"/>
    <property type="molecule type" value="Genomic_DNA"/>
</dbReference>
<name>A0ABZ2F736_METCP</name>
<dbReference type="RefSeq" id="WP_198322480.1">
    <property type="nucleotide sequence ID" value="NZ_CP104311.1"/>
</dbReference>
<sequence>MWNTLVSIRDTLVQLPDVKTCRIGIETGLSPDDYPIIRLLPSSLDPGAPWRSMNVLVYYGAPLAEADQGLEALYELWVAPVQRAGWRSLAA</sequence>
<reference evidence="1 2" key="1">
    <citation type="submission" date="2022-09" db="EMBL/GenBank/DDBJ databases">
        <authorList>
            <person name="Giprobiosintez L."/>
        </authorList>
    </citation>
    <scope>NUCLEOTIDE SEQUENCE [LARGE SCALE GENOMIC DNA]</scope>
    <source>
        <strain evidence="2">VKPM-B-12549 (GBS-15)</strain>
    </source>
</reference>
<proteinExistence type="predicted"/>
<evidence type="ECO:0000313" key="1">
    <source>
        <dbReference type="EMBL" id="WWF02101.1"/>
    </source>
</evidence>
<accession>A0ABZ2F736</accession>
<gene>
    <name evidence="1" type="ORF">N4J17_00295</name>
</gene>
<organism evidence="1 2">
    <name type="scientific">Methylococcus capsulatus</name>
    <dbReference type="NCBI Taxonomy" id="414"/>
    <lineage>
        <taxon>Bacteria</taxon>
        <taxon>Pseudomonadati</taxon>
        <taxon>Pseudomonadota</taxon>
        <taxon>Gammaproteobacteria</taxon>
        <taxon>Methylococcales</taxon>
        <taxon>Methylococcaceae</taxon>
        <taxon>Methylococcus</taxon>
    </lineage>
</organism>
<protein>
    <submittedName>
        <fullName evidence="1">Uncharacterized protein</fullName>
    </submittedName>
</protein>